<evidence type="ECO:0000313" key="3">
    <source>
        <dbReference type="Proteomes" id="UP000002377"/>
    </source>
</evidence>
<dbReference type="STRING" id="635013.TherJR_1841"/>
<protein>
    <submittedName>
        <fullName evidence="2">Uncharacterized protein</fullName>
    </submittedName>
</protein>
<dbReference type="Pfam" id="PF18910">
    <property type="entry name" value="DUF5665"/>
    <property type="match status" value="1"/>
</dbReference>
<dbReference type="InterPro" id="IPR043723">
    <property type="entry name" value="DUF5665"/>
</dbReference>
<dbReference type="HOGENOM" id="CLU_155870_2_0_9"/>
<evidence type="ECO:0000313" key="2">
    <source>
        <dbReference type="EMBL" id="ADG82690.1"/>
    </source>
</evidence>
<gene>
    <name evidence="2" type="ordered locus">TherJR_1841</name>
</gene>
<organism evidence="2 3">
    <name type="scientific">Thermincola potens (strain JR)</name>
    <dbReference type="NCBI Taxonomy" id="635013"/>
    <lineage>
        <taxon>Bacteria</taxon>
        <taxon>Bacillati</taxon>
        <taxon>Bacillota</taxon>
        <taxon>Clostridia</taxon>
        <taxon>Eubacteriales</taxon>
        <taxon>Thermincolaceae</taxon>
        <taxon>Thermincola</taxon>
    </lineage>
</organism>
<accession>D5X7X0</accession>
<dbReference type="eggNOG" id="ENOG5032Z2B">
    <property type="taxonomic scope" value="Bacteria"/>
</dbReference>
<keyword evidence="3" id="KW-1185">Reference proteome</keyword>
<feature type="transmembrane region" description="Helical" evidence="1">
    <location>
        <begin position="43"/>
        <end position="70"/>
    </location>
</feature>
<dbReference type="KEGG" id="tjr:TherJR_1841"/>
<dbReference type="Proteomes" id="UP000002377">
    <property type="component" value="Chromosome"/>
</dbReference>
<keyword evidence="1" id="KW-0812">Transmembrane</keyword>
<proteinExistence type="predicted"/>
<evidence type="ECO:0000256" key="1">
    <source>
        <dbReference type="SAM" id="Phobius"/>
    </source>
</evidence>
<dbReference type="RefSeq" id="WP_013120702.1">
    <property type="nucleotide sequence ID" value="NC_014152.1"/>
</dbReference>
<keyword evidence="1" id="KW-1133">Transmembrane helix</keyword>
<dbReference type="AlphaFoldDB" id="D5X7X0"/>
<dbReference type="EMBL" id="CP002028">
    <property type="protein sequence ID" value="ADG82690.1"/>
    <property type="molecule type" value="Genomic_DNA"/>
</dbReference>
<sequence length="101" mass="11517">METKKPPEDMNYLNKKIEELGLAMEKMKLAEYVELLNKPMRLFFINFFAGIARGLGMAIGFTLLGAILIYTLQRLQVLNLPVIGDFIADIVRIVQAQLKMQ</sequence>
<name>D5X7X0_THEPJ</name>
<keyword evidence="1" id="KW-0472">Membrane</keyword>
<reference evidence="2 3" key="1">
    <citation type="submission" date="2010-05" db="EMBL/GenBank/DDBJ databases">
        <title>Complete sequence of Thermincola sp. JR.</title>
        <authorList>
            <consortium name="US DOE Joint Genome Institute"/>
            <person name="Lucas S."/>
            <person name="Copeland A."/>
            <person name="Lapidus A."/>
            <person name="Cheng J.-F."/>
            <person name="Bruce D."/>
            <person name="Goodwin L."/>
            <person name="Pitluck S."/>
            <person name="Chertkov O."/>
            <person name="Detter J.C."/>
            <person name="Han C."/>
            <person name="Tapia R."/>
            <person name="Land M."/>
            <person name="Hauser L."/>
            <person name="Kyrpides N."/>
            <person name="Mikhailova N."/>
            <person name="Hazen T.C."/>
            <person name="Woyke T."/>
        </authorList>
    </citation>
    <scope>NUCLEOTIDE SEQUENCE [LARGE SCALE GENOMIC DNA]</scope>
    <source>
        <strain evidence="2 3">JR</strain>
    </source>
</reference>
<dbReference type="OrthoDB" id="1634137at2"/>